<dbReference type="PANTHER" id="PTHR11360:SF290">
    <property type="entry name" value="MONOCARBOXYLATE MFS PERMEASE"/>
    <property type="match status" value="1"/>
</dbReference>
<evidence type="ECO:0000256" key="5">
    <source>
        <dbReference type="SAM" id="Phobius"/>
    </source>
</evidence>
<feature type="transmembrane region" description="Helical" evidence="5">
    <location>
        <begin position="395"/>
        <end position="416"/>
    </location>
</feature>
<dbReference type="InterPro" id="IPR050327">
    <property type="entry name" value="Proton-linked_MCT"/>
</dbReference>
<dbReference type="InterPro" id="IPR036259">
    <property type="entry name" value="MFS_trans_sf"/>
</dbReference>
<sequence>MIRTGLVIRLGIGQLIGWGTSYYLIGNFGPQLAQLHGWNDAIIYGGFSFALLVMGAVSPLCGRLIDKQGGRPVMAAGSLFHVAGCVTLAMTSSLSGYFTAWLLLGIAMRFTLYDAAFAALARLGGANARRAMGQITLFGGLASTIFWPLGHYLEARFGISGALLCYAGFALLSLPLNLSIPAKVTSSATNNTNPAHASPQPPALTQAPATAQPPAPAPAPAPALTPTTARPDLSPHQKMLCGVLYACIMSLINIINAAMSAHMIPLLAGLGLMMAQAITIASLRGFGQLASRLGEILFGRHFNPVMVTIFASALMLLSFTIGFGAGLSTLAAIIFCISFGAANGILTITRGTVPLLIFDPAHYGQQVGRLLLPGFVLSALAPSLFAVSIDGLGAKATLGILCLLALATLAGAIWLYRCLYKKPSAT</sequence>
<reference evidence="6 7" key="1">
    <citation type="submission" date="2017-09" db="EMBL/GenBank/DDBJ databases">
        <title>Biodiversity and function of Thalassospira species in the particle-attached aromatic-hydrocarbon-degrading consortia from the surface seawater of the South China Sea.</title>
        <authorList>
            <person name="Dong C."/>
            <person name="Liu R."/>
            <person name="Shao Z."/>
        </authorList>
    </citation>
    <scope>NUCLEOTIDE SEQUENCE [LARGE SCALE GENOMIC DNA]</scope>
    <source>
        <strain evidence="6 7">CSC1P2</strain>
    </source>
</reference>
<dbReference type="GO" id="GO:0022857">
    <property type="term" value="F:transmembrane transporter activity"/>
    <property type="evidence" value="ECO:0007669"/>
    <property type="project" value="InterPro"/>
</dbReference>
<evidence type="ECO:0000256" key="1">
    <source>
        <dbReference type="ARBA" id="ARBA00022692"/>
    </source>
</evidence>
<feature type="transmembrane region" description="Helical" evidence="5">
    <location>
        <begin position="7"/>
        <end position="25"/>
    </location>
</feature>
<evidence type="ECO:0000256" key="3">
    <source>
        <dbReference type="ARBA" id="ARBA00023136"/>
    </source>
</evidence>
<gene>
    <name evidence="6" type="ORF">COO20_25500</name>
</gene>
<feature type="transmembrane region" description="Helical" evidence="5">
    <location>
        <begin position="239"/>
        <end position="258"/>
    </location>
</feature>
<dbReference type="PANTHER" id="PTHR11360">
    <property type="entry name" value="MONOCARBOXYLATE TRANSPORTER"/>
    <property type="match status" value="1"/>
</dbReference>
<evidence type="ECO:0000256" key="4">
    <source>
        <dbReference type="SAM" id="MobiDB-lite"/>
    </source>
</evidence>
<evidence type="ECO:0000313" key="7">
    <source>
        <dbReference type="Proteomes" id="UP000233597"/>
    </source>
</evidence>
<dbReference type="Proteomes" id="UP000233597">
    <property type="component" value="Unassembled WGS sequence"/>
</dbReference>
<feature type="transmembrane region" description="Helical" evidence="5">
    <location>
        <begin position="370"/>
        <end position="389"/>
    </location>
</feature>
<dbReference type="EMBL" id="NWTK01000027">
    <property type="protein sequence ID" value="PKR47757.1"/>
    <property type="molecule type" value="Genomic_DNA"/>
</dbReference>
<dbReference type="RefSeq" id="WP_101271742.1">
    <property type="nucleotide sequence ID" value="NZ_NWTK01000027.1"/>
</dbReference>
<feature type="transmembrane region" description="Helical" evidence="5">
    <location>
        <begin position="73"/>
        <end position="94"/>
    </location>
</feature>
<feature type="transmembrane region" description="Helical" evidence="5">
    <location>
        <begin position="304"/>
        <end position="325"/>
    </location>
</feature>
<proteinExistence type="predicted"/>
<feature type="transmembrane region" description="Helical" evidence="5">
    <location>
        <begin position="264"/>
        <end position="283"/>
    </location>
</feature>
<keyword evidence="1 5" id="KW-0812">Transmembrane</keyword>
<comment type="caution">
    <text evidence="6">The sequence shown here is derived from an EMBL/GenBank/DDBJ whole genome shotgun (WGS) entry which is preliminary data.</text>
</comment>
<dbReference type="SUPFAM" id="SSF103473">
    <property type="entry name" value="MFS general substrate transporter"/>
    <property type="match status" value="1"/>
</dbReference>
<protein>
    <submittedName>
        <fullName evidence="6">MFS transporter</fullName>
    </submittedName>
</protein>
<feature type="transmembrane region" description="Helical" evidence="5">
    <location>
        <begin position="135"/>
        <end position="153"/>
    </location>
</feature>
<dbReference type="AlphaFoldDB" id="A0A2N3KB27"/>
<keyword evidence="3 5" id="KW-0472">Membrane</keyword>
<feature type="transmembrane region" description="Helical" evidence="5">
    <location>
        <begin position="331"/>
        <end position="358"/>
    </location>
</feature>
<accession>A0A2N3KB27</accession>
<feature type="transmembrane region" description="Helical" evidence="5">
    <location>
        <begin position="41"/>
        <end position="61"/>
    </location>
</feature>
<feature type="region of interest" description="Disordered" evidence="4">
    <location>
        <begin position="189"/>
        <end position="228"/>
    </location>
</feature>
<keyword evidence="2 5" id="KW-1133">Transmembrane helix</keyword>
<name>A0A2N3KB27_9PROT</name>
<organism evidence="6 7">
    <name type="scientific">Thalassospira marina</name>
    <dbReference type="NCBI Taxonomy" id="2048283"/>
    <lineage>
        <taxon>Bacteria</taxon>
        <taxon>Pseudomonadati</taxon>
        <taxon>Pseudomonadota</taxon>
        <taxon>Alphaproteobacteria</taxon>
        <taxon>Rhodospirillales</taxon>
        <taxon>Thalassospiraceae</taxon>
        <taxon>Thalassospira</taxon>
    </lineage>
</organism>
<evidence type="ECO:0000313" key="6">
    <source>
        <dbReference type="EMBL" id="PKR47757.1"/>
    </source>
</evidence>
<dbReference type="InterPro" id="IPR011701">
    <property type="entry name" value="MFS"/>
</dbReference>
<evidence type="ECO:0000256" key="2">
    <source>
        <dbReference type="ARBA" id="ARBA00022989"/>
    </source>
</evidence>
<dbReference type="Pfam" id="PF07690">
    <property type="entry name" value="MFS_1"/>
    <property type="match status" value="1"/>
</dbReference>
<feature type="compositionally biased region" description="Pro residues" evidence="4">
    <location>
        <begin position="211"/>
        <end position="223"/>
    </location>
</feature>
<dbReference type="OrthoDB" id="7200137at2"/>
<feature type="transmembrane region" description="Helical" evidence="5">
    <location>
        <begin position="100"/>
        <end position="123"/>
    </location>
</feature>
<dbReference type="Gene3D" id="1.20.1250.20">
    <property type="entry name" value="MFS general substrate transporter like domains"/>
    <property type="match status" value="1"/>
</dbReference>
<feature type="transmembrane region" description="Helical" evidence="5">
    <location>
        <begin position="159"/>
        <end position="178"/>
    </location>
</feature>